<dbReference type="Proteomes" id="UP000192330">
    <property type="component" value="Unassembled WGS sequence"/>
</dbReference>
<dbReference type="NCBIfam" id="TIGR02281">
    <property type="entry name" value="clan_AA_DTGA"/>
    <property type="match status" value="1"/>
</dbReference>
<dbReference type="AlphaFoldDB" id="A0A1W2D5Q9"/>
<proteinExistence type="predicted"/>
<dbReference type="SUPFAM" id="SSF50630">
    <property type="entry name" value="Acid proteases"/>
    <property type="match status" value="1"/>
</dbReference>
<dbReference type="CDD" id="cd05483">
    <property type="entry name" value="retropepsin_like_bacteria"/>
    <property type="match status" value="1"/>
</dbReference>
<protein>
    <submittedName>
        <fullName evidence="2">Aspartyl protease family protein</fullName>
    </submittedName>
</protein>
<evidence type="ECO:0000256" key="1">
    <source>
        <dbReference type="SAM" id="Phobius"/>
    </source>
</evidence>
<name>A0A1W2D5Q9_9RHOB</name>
<dbReference type="STRING" id="1387277.SAMN06295998_11130"/>
<dbReference type="Pfam" id="PF13975">
    <property type="entry name" value="gag-asp_proteas"/>
    <property type="match status" value="1"/>
</dbReference>
<reference evidence="2 3" key="1">
    <citation type="submission" date="2017-04" db="EMBL/GenBank/DDBJ databases">
        <authorList>
            <person name="Afonso C.L."/>
            <person name="Miller P.J."/>
            <person name="Scott M.A."/>
            <person name="Spackman E."/>
            <person name="Goraichik I."/>
            <person name="Dimitrov K.M."/>
            <person name="Suarez D.L."/>
            <person name="Swayne D.E."/>
        </authorList>
    </citation>
    <scope>NUCLEOTIDE SEQUENCE [LARGE SCALE GENOMIC DNA]</scope>
    <source>
        <strain evidence="2 3">CGMCC 1.12644</strain>
    </source>
</reference>
<accession>A0A1W2D5Q9</accession>
<organism evidence="2 3">
    <name type="scientific">Primorskyibacter flagellatus</name>
    <dbReference type="NCBI Taxonomy" id="1387277"/>
    <lineage>
        <taxon>Bacteria</taxon>
        <taxon>Pseudomonadati</taxon>
        <taxon>Pseudomonadota</taxon>
        <taxon>Alphaproteobacteria</taxon>
        <taxon>Rhodobacterales</taxon>
        <taxon>Roseobacteraceae</taxon>
        <taxon>Primorskyibacter</taxon>
    </lineage>
</organism>
<evidence type="ECO:0000313" key="2">
    <source>
        <dbReference type="EMBL" id="SMC92880.1"/>
    </source>
</evidence>
<dbReference type="Gene3D" id="2.40.70.10">
    <property type="entry name" value="Acid Proteases"/>
    <property type="match status" value="1"/>
</dbReference>
<dbReference type="InterPro" id="IPR021109">
    <property type="entry name" value="Peptidase_aspartic_dom_sf"/>
</dbReference>
<dbReference type="EMBL" id="FWYD01000011">
    <property type="protein sequence ID" value="SMC92880.1"/>
    <property type="molecule type" value="Genomic_DNA"/>
</dbReference>
<dbReference type="GO" id="GO:0006508">
    <property type="term" value="P:proteolysis"/>
    <property type="evidence" value="ECO:0007669"/>
    <property type="project" value="UniProtKB-KW"/>
</dbReference>
<keyword evidence="1" id="KW-1133">Transmembrane helix</keyword>
<keyword evidence="3" id="KW-1185">Reference proteome</keyword>
<keyword evidence="1" id="KW-0472">Membrane</keyword>
<feature type="transmembrane region" description="Helical" evidence="1">
    <location>
        <begin position="6"/>
        <end position="25"/>
    </location>
</feature>
<dbReference type="OrthoDB" id="7595324at2"/>
<sequence length="193" mass="21290">MSDLSYGNLFYLLLLGGVLVFWFFIQNRENLGRKVQQLAAWGLIFLGTIAAIGLWDDIRQTALPSQMVYASEGRIELPRAPDGHYYMMLEINGAPIRFMVDTGASGMVLTRQDANRAGIDAAGLPYFSQAMTANGPVQTAPVRLGEVRLGEITDTGFPAFVNSGEMGQSLVGMSYLQRFDKLEISRGQMVLER</sequence>
<evidence type="ECO:0000313" key="3">
    <source>
        <dbReference type="Proteomes" id="UP000192330"/>
    </source>
</evidence>
<feature type="transmembrane region" description="Helical" evidence="1">
    <location>
        <begin position="37"/>
        <end position="55"/>
    </location>
</feature>
<dbReference type="InterPro" id="IPR034122">
    <property type="entry name" value="Retropepsin-like_bacterial"/>
</dbReference>
<dbReference type="RefSeq" id="WP_084353516.1">
    <property type="nucleotide sequence ID" value="NZ_FWYD01000011.1"/>
</dbReference>
<dbReference type="GO" id="GO:0008233">
    <property type="term" value="F:peptidase activity"/>
    <property type="evidence" value="ECO:0007669"/>
    <property type="project" value="UniProtKB-KW"/>
</dbReference>
<gene>
    <name evidence="2" type="ORF">SAMN06295998_11130</name>
</gene>
<dbReference type="InterPro" id="IPR011969">
    <property type="entry name" value="Clan_AA_Asp_peptidase_C"/>
</dbReference>
<keyword evidence="1" id="KW-0812">Transmembrane</keyword>
<keyword evidence="2" id="KW-0378">Hydrolase</keyword>
<keyword evidence="2" id="KW-0645">Protease</keyword>